<dbReference type="GO" id="GO:0004553">
    <property type="term" value="F:hydrolase activity, hydrolyzing O-glycosyl compounds"/>
    <property type="evidence" value="ECO:0007669"/>
    <property type="project" value="InterPro"/>
</dbReference>
<comment type="similarity">
    <text evidence="1 4">Belongs to the glycosyl hydrolase 43 family.</text>
</comment>
<keyword evidence="2 4" id="KW-0378">Hydrolase</keyword>
<dbReference type="Gene3D" id="2.115.10.20">
    <property type="entry name" value="Glycosyl hydrolase domain, family 43"/>
    <property type="match status" value="1"/>
</dbReference>
<dbReference type="AlphaFoldDB" id="A0AAD4ERW7"/>
<evidence type="ECO:0000313" key="7">
    <source>
        <dbReference type="Proteomes" id="UP001197093"/>
    </source>
</evidence>
<dbReference type="EMBL" id="JAHCVI010000006">
    <property type="protein sequence ID" value="KAG7284258.1"/>
    <property type="molecule type" value="Genomic_DNA"/>
</dbReference>
<keyword evidence="3 4" id="KW-0326">Glycosidase</keyword>
<keyword evidence="7" id="KW-1185">Reference proteome</keyword>
<dbReference type="GO" id="GO:0005975">
    <property type="term" value="P:carbohydrate metabolic process"/>
    <property type="evidence" value="ECO:0007669"/>
    <property type="project" value="InterPro"/>
</dbReference>
<evidence type="ECO:0000256" key="2">
    <source>
        <dbReference type="ARBA" id="ARBA00022801"/>
    </source>
</evidence>
<evidence type="ECO:0000256" key="3">
    <source>
        <dbReference type="ARBA" id="ARBA00023295"/>
    </source>
</evidence>
<comment type="caution">
    <text evidence="6">The sequence shown here is derived from an EMBL/GenBank/DDBJ whole genome shotgun (WGS) entry which is preliminary data.</text>
</comment>
<organism evidence="6 7">
    <name type="scientific">Staphylotrichum longicolle</name>
    <dbReference type="NCBI Taxonomy" id="669026"/>
    <lineage>
        <taxon>Eukaryota</taxon>
        <taxon>Fungi</taxon>
        <taxon>Dikarya</taxon>
        <taxon>Ascomycota</taxon>
        <taxon>Pezizomycotina</taxon>
        <taxon>Sordariomycetes</taxon>
        <taxon>Sordariomycetidae</taxon>
        <taxon>Sordariales</taxon>
        <taxon>Chaetomiaceae</taxon>
        <taxon>Staphylotrichum</taxon>
    </lineage>
</organism>
<dbReference type="InterPro" id="IPR041542">
    <property type="entry name" value="GH43_C2"/>
</dbReference>
<evidence type="ECO:0000259" key="5">
    <source>
        <dbReference type="Pfam" id="PF17851"/>
    </source>
</evidence>
<dbReference type="Gene3D" id="2.60.120.200">
    <property type="match status" value="1"/>
</dbReference>
<dbReference type="Pfam" id="PF17851">
    <property type="entry name" value="GH43_C2"/>
    <property type="match status" value="1"/>
</dbReference>
<dbReference type="Proteomes" id="UP001197093">
    <property type="component" value="Unassembled WGS sequence"/>
</dbReference>
<evidence type="ECO:0000256" key="4">
    <source>
        <dbReference type="RuleBase" id="RU361187"/>
    </source>
</evidence>
<protein>
    <recommendedName>
        <fullName evidence="5">Beta-xylosidase C-terminal Concanavalin A-like domain-containing protein</fullName>
    </recommendedName>
</protein>
<reference evidence="6" key="1">
    <citation type="submission" date="2023-02" db="EMBL/GenBank/DDBJ databases">
        <authorList>
            <person name="Palmer J.M."/>
        </authorList>
    </citation>
    <scope>NUCLEOTIDE SEQUENCE</scope>
    <source>
        <strain evidence="6">FW57</strain>
    </source>
</reference>
<dbReference type="PANTHER" id="PTHR42812">
    <property type="entry name" value="BETA-XYLOSIDASE"/>
    <property type="match status" value="1"/>
</dbReference>
<proteinExistence type="inferred from homology"/>
<dbReference type="InterPro" id="IPR051795">
    <property type="entry name" value="Glycosyl_Hydrlase_43"/>
</dbReference>
<dbReference type="SUPFAM" id="SSF75005">
    <property type="entry name" value="Arabinanase/levansucrase/invertase"/>
    <property type="match status" value="1"/>
</dbReference>
<dbReference type="Pfam" id="PF04616">
    <property type="entry name" value="Glyco_hydro_43"/>
    <property type="match status" value="1"/>
</dbReference>
<dbReference type="InterPro" id="IPR013320">
    <property type="entry name" value="ConA-like_dom_sf"/>
</dbReference>
<dbReference type="InterPro" id="IPR006710">
    <property type="entry name" value="Glyco_hydro_43"/>
</dbReference>
<dbReference type="CDD" id="cd18617">
    <property type="entry name" value="GH43_XynB-like"/>
    <property type="match status" value="1"/>
</dbReference>
<dbReference type="SUPFAM" id="SSF49899">
    <property type="entry name" value="Concanavalin A-like lectins/glucanases"/>
    <property type="match status" value="1"/>
</dbReference>
<evidence type="ECO:0000313" key="6">
    <source>
        <dbReference type="EMBL" id="KAG7284258.1"/>
    </source>
</evidence>
<dbReference type="InterPro" id="IPR023296">
    <property type="entry name" value="Glyco_hydro_beta-prop_sf"/>
</dbReference>
<accession>A0AAD4ERW7</accession>
<gene>
    <name evidence="6" type="ORF">NEMBOFW57_010622</name>
</gene>
<feature type="domain" description="Beta-xylosidase C-terminal Concanavalin A-like" evidence="5">
    <location>
        <begin position="345"/>
        <end position="530"/>
    </location>
</feature>
<sequence length="544" mass="61038">MGEFTFTNPIIRGFNPDPTVCVVPATPTAPAQYFLSTSTFEFFPGAAIYHSTDLLNWKLIGHALNRRSQMDMRTVEPGAGSWASTLRYRPREKRWYLTNGVFQRYRPSVDERVFPRGFYVWTDDIFDDAAWSEPVYFDNPGFDQDLFWDDEDGGKVYLSTTVRMGRRTPGLKLKDFAIHISEIDLLTGRTLTPPRMIRDSPFGVAEGSHIIRKGKYYYLFTAEGGTEAGHQEWAFRSTEGLYGPWEGQGKALWYNGPEEEVQRTGHCDLFEDGQGQWWAVLLGVRPAKNHEGKWTEPQLGRETFLVKVDWVDDWPVFNEGKNVGLETVGREVVVQAPAAGPDGVHTPIKKCYSLTERPGYLRLYGNCYDLTSPESPALLLRKQTGYSETFRAKMSFQPSRLGYESGVTLWWHQYSFASIGIGIVEPSEGGEPVQTVIAREPTGRNGELKISYPLLDSRVTFGVNDAVQLTIETTPADYKLTLSVGGANASVSFAAETLTINPPVGCAFAGAMFGIYTFGKSEPALDPSDFWDIEIIERSRLFTS</sequence>
<name>A0AAD4ERW7_9PEZI</name>
<evidence type="ECO:0000256" key="1">
    <source>
        <dbReference type="ARBA" id="ARBA00009865"/>
    </source>
</evidence>
<dbReference type="PANTHER" id="PTHR42812:SF16">
    <property type="entry name" value="HYDROLASE, PUTATIVE (AFU_ORTHOLOGUE AFUA_7G06110)-RELATED"/>
    <property type="match status" value="1"/>
</dbReference>